<dbReference type="EMBL" id="BAAAEN010000002">
    <property type="protein sequence ID" value="GAA0494939.1"/>
    <property type="molecule type" value="Genomic_DNA"/>
</dbReference>
<evidence type="ECO:0000259" key="2">
    <source>
        <dbReference type="Pfam" id="PF12146"/>
    </source>
</evidence>
<dbReference type="Pfam" id="PF12146">
    <property type="entry name" value="Hydrolase_4"/>
    <property type="match status" value="1"/>
</dbReference>
<accession>A0ABP3L9Q9</accession>
<evidence type="ECO:0000313" key="3">
    <source>
        <dbReference type="EMBL" id="GAA0494939.1"/>
    </source>
</evidence>
<organism evidence="3 4">
    <name type="scientific">Pigmentiphaga daeguensis</name>
    <dbReference type="NCBI Taxonomy" id="414049"/>
    <lineage>
        <taxon>Bacteria</taxon>
        <taxon>Pseudomonadati</taxon>
        <taxon>Pseudomonadota</taxon>
        <taxon>Betaproteobacteria</taxon>
        <taxon>Burkholderiales</taxon>
        <taxon>Alcaligenaceae</taxon>
        <taxon>Pigmentiphaga</taxon>
    </lineage>
</organism>
<evidence type="ECO:0000313" key="4">
    <source>
        <dbReference type="Proteomes" id="UP001501706"/>
    </source>
</evidence>
<dbReference type="PANTHER" id="PTHR37946">
    <property type="entry name" value="SLL1969 PROTEIN"/>
    <property type="match status" value="1"/>
</dbReference>
<comment type="caution">
    <text evidence="3">The sequence shown here is derived from an EMBL/GenBank/DDBJ whole genome shotgun (WGS) entry which is preliminary data.</text>
</comment>
<evidence type="ECO:0000256" key="1">
    <source>
        <dbReference type="SAM" id="Phobius"/>
    </source>
</evidence>
<sequence>MRGFTLGVAILVALTSWALSAWLPWPAALLTALLLAVVIHAAIVALGFALARLLTDRTGPAGPPGWLAAMPEEIYLSLRNMYLDIPWRHRWPIRVPARPRGAVLLVHGYGCNRGIWRDFDTWLAARGWIVAALDLEPPRAGIDGFGAQVAAEAAALALRAGHERVTVIAHSMGGLAARAALRIAPDAPIDHVITLGTPHRGTWHARFGRGLCAAQMLPDSPWLCDLQTAETPAVASRCTCIASHHDNIVCPVDRALLPGAAACLVVARVGHMALAHDAGVRAFVEERLDALHASDTAKSDAA</sequence>
<dbReference type="Gene3D" id="3.40.50.1820">
    <property type="entry name" value="alpha/beta hydrolase"/>
    <property type="match status" value="1"/>
</dbReference>
<keyword evidence="1" id="KW-0472">Membrane</keyword>
<protein>
    <recommendedName>
        <fullName evidence="2">Serine aminopeptidase S33 domain-containing protein</fullName>
    </recommendedName>
</protein>
<dbReference type="SUPFAM" id="SSF53474">
    <property type="entry name" value="alpha/beta-Hydrolases"/>
    <property type="match status" value="1"/>
</dbReference>
<feature type="transmembrane region" description="Helical" evidence="1">
    <location>
        <begin position="30"/>
        <end position="51"/>
    </location>
</feature>
<dbReference type="PANTHER" id="PTHR37946:SF1">
    <property type="entry name" value="SLL1969 PROTEIN"/>
    <property type="match status" value="1"/>
</dbReference>
<dbReference type="InterPro" id="IPR029058">
    <property type="entry name" value="AB_hydrolase_fold"/>
</dbReference>
<proteinExistence type="predicted"/>
<keyword evidence="1" id="KW-1133">Transmembrane helix</keyword>
<dbReference type="InterPro" id="IPR022742">
    <property type="entry name" value="Hydrolase_4"/>
</dbReference>
<feature type="domain" description="Serine aminopeptidase S33" evidence="2">
    <location>
        <begin position="98"/>
        <end position="202"/>
    </location>
</feature>
<reference evidence="4" key="1">
    <citation type="journal article" date="2019" name="Int. J. Syst. Evol. Microbiol.">
        <title>The Global Catalogue of Microorganisms (GCM) 10K type strain sequencing project: providing services to taxonomists for standard genome sequencing and annotation.</title>
        <authorList>
            <consortium name="The Broad Institute Genomics Platform"/>
            <consortium name="The Broad Institute Genome Sequencing Center for Infectious Disease"/>
            <person name="Wu L."/>
            <person name="Ma J."/>
        </authorList>
    </citation>
    <scope>NUCLEOTIDE SEQUENCE [LARGE SCALE GENOMIC DNA]</scope>
    <source>
        <strain evidence="4">JCM 14330</strain>
    </source>
</reference>
<keyword evidence="4" id="KW-1185">Reference proteome</keyword>
<gene>
    <name evidence="3" type="ORF">GCM10009097_08690</name>
</gene>
<name>A0ABP3L9Q9_9BURK</name>
<dbReference type="Proteomes" id="UP001501706">
    <property type="component" value="Unassembled WGS sequence"/>
</dbReference>
<keyword evidence="1" id="KW-0812">Transmembrane</keyword>